<comment type="caution">
    <text evidence="4">The sequence shown here is derived from an EMBL/GenBank/DDBJ whole genome shotgun (WGS) entry which is preliminary data.</text>
</comment>
<evidence type="ECO:0000256" key="2">
    <source>
        <dbReference type="ARBA" id="ARBA00022898"/>
    </source>
</evidence>
<dbReference type="InterPro" id="IPR015424">
    <property type="entry name" value="PyrdxlP-dep_Trfase"/>
</dbReference>
<dbReference type="RefSeq" id="WP_377910153.1">
    <property type="nucleotide sequence ID" value="NZ_JBHSGK010000013.1"/>
</dbReference>
<dbReference type="PANTHER" id="PTHR11601:SF50">
    <property type="entry name" value="CYSTEINE DESULFURASE ISCS 2-RELATED"/>
    <property type="match status" value="1"/>
</dbReference>
<evidence type="ECO:0000259" key="3">
    <source>
        <dbReference type="Pfam" id="PF00266"/>
    </source>
</evidence>
<dbReference type="EMBL" id="JBHSGK010000013">
    <property type="protein sequence ID" value="MFC4737564.1"/>
    <property type="molecule type" value="Genomic_DNA"/>
</dbReference>
<dbReference type="InterPro" id="IPR015421">
    <property type="entry name" value="PyrdxlP-dep_Trfase_major"/>
</dbReference>
<dbReference type="Gene3D" id="3.90.1150.10">
    <property type="entry name" value="Aspartate Aminotransferase, domain 1"/>
    <property type="match status" value="1"/>
</dbReference>
<sequence length="382" mass="40764">MIYLDNSATTMPHEEVVETFTRASTSYFGNPSSLHKLGGHAAALLEKARAKAGEFLEAKQQHVVFTSGATESNNLAVQGTAYARQSRGKHLVISSLEHPSILESAAYLERQGFEVTRVPPHTNGEVTVSSIEKALRKDTILVSLMHVNNETGAIMPIEAVGRMLKQYPTVHFHVDAVQAIGKIPVSFQQSGADSLSLSAHKIHGLKGTGLLLYRDTRHIMPLLFGGGQEAGARAGTENPAGAAAAVKALRLAVENQVEHAAHMRELNVQLEAFFASRPEVVINSPAERAPHILNVSCPGRMAETIVHALEEKDIYISTTSACSSKISNESSVLKEMGADQAVAESAVRISLSGLTAAAEVHSFIEAWEQTVPQVAAAKGAGT</sequence>
<dbReference type="Proteomes" id="UP001595896">
    <property type="component" value="Unassembled WGS sequence"/>
</dbReference>
<protein>
    <submittedName>
        <fullName evidence="4">Cysteine desulfurase family protein</fullName>
    </submittedName>
</protein>
<dbReference type="InterPro" id="IPR000192">
    <property type="entry name" value="Aminotrans_V_dom"/>
</dbReference>
<dbReference type="Pfam" id="PF00266">
    <property type="entry name" value="Aminotran_5"/>
    <property type="match status" value="1"/>
</dbReference>
<proteinExistence type="predicted"/>
<accession>A0ABV9P154</accession>
<dbReference type="Gene3D" id="1.10.260.50">
    <property type="match status" value="1"/>
</dbReference>
<evidence type="ECO:0000313" key="5">
    <source>
        <dbReference type="Proteomes" id="UP001595896"/>
    </source>
</evidence>
<keyword evidence="5" id="KW-1185">Reference proteome</keyword>
<keyword evidence="2" id="KW-0663">Pyridoxal phosphate</keyword>
<dbReference type="SUPFAM" id="SSF53383">
    <property type="entry name" value="PLP-dependent transferases"/>
    <property type="match status" value="1"/>
</dbReference>
<dbReference type="PANTHER" id="PTHR11601">
    <property type="entry name" value="CYSTEINE DESULFURYLASE FAMILY MEMBER"/>
    <property type="match status" value="1"/>
</dbReference>
<comment type="cofactor">
    <cofactor evidence="1">
        <name>pyridoxal 5'-phosphate</name>
        <dbReference type="ChEBI" id="CHEBI:597326"/>
    </cofactor>
</comment>
<dbReference type="Gene3D" id="3.40.640.10">
    <property type="entry name" value="Type I PLP-dependent aspartate aminotransferase-like (Major domain)"/>
    <property type="match status" value="1"/>
</dbReference>
<organism evidence="4 5">
    <name type="scientific">Bacillus daqingensis</name>
    <dbReference type="NCBI Taxonomy" id="872396"/>
    <lineage>
        <taxon>Bacteria</taxon>
        <taxon>Bacillati</taxon>
        <taxon>Bacillota</taxon>
        <taxon>Bacilli</taxon>
        <taxon>Bacillales</taxon>
        <taxon>Bacillaceae</taxon>
        <taxon>Bacillus</taxon>
    </lineage>
</organism>
<evidence type="ECO:0000313" key="4">
    <source>
        <dbReference type="EMBL" id="MFC4737564.1"/>
    </source>
</evidence>
<feature type="domain" description="Aminotransferase class V" evidence="3">
    <location>
        <begin position="2"/>
        <end position="362"/>
    </location>
</feature>
<gene>
    <name evidence="4" type="ORF">ACFO4L_13255</name>
</gene>
<evidence type="ECO:0000256" key="1">
    <source>
        <dbReference type="ARBA" id="ARBA00001933"/>
    </source>
</evidence>
<dbReference type="PIRSF" id="PIRSF005572">
    <property type="entry name" value="NifS"/>
    <property type="match status" value="1"/>
</dbReference>
<name>A0ABV9P154_9BACI</name>
<reference evidence="5" key="1">
    <citation type="journal article" date="2019" name="Int. J. Syst. Evol. Microbiol.">
        <title>The Global Catalogue of Microorganisms (GCM) 10K type strain sequencing project: providing services to taxonomists for standard genome sequencing and annotation.</title>
        <authorList>
            <consortium name="The Broad Institute Genomics Platform"/>
            <consortium name="The Broad Institute Genome Sequencing Center for Infectious Disease"/>
            <person name="Wu L."/>
            <person name="Ma J."/>
        </authorList>
    </citation>
    <scope>NUCLEOTIDE SEQUENCE [LARGE SCALE GENOMIC DNA]</scope>
    <source>
        <strain evidence="5">JCM 12165</strain>
    </source>
</reference>
<dbReference type="InterPro" id="IPR016454">
    <property type="entry name" value="Cysteine_dSase"/>
</dbReference>
<dbReference type="InterPro" id="IPR015422">
    <property type="entry name" value="PyrdxlP-dep_Trfase_small"/>
</dbReference>